<dbReference type="Gene3D" id="3.40.30.10">
    <property type="entry name" value="Glutaredoxin"/>
    <property type="match status" value="1"/>
</dbReference>
<evidence type="ECO:0000313" key="7">
    <source>
        <dbReference type="EMBL" id="CUU03513.1"/>
    </source>
</evidence>
<dbReference type="PANTHER" id="PTHR42852:SF6">
    <property type="entry name" value="THIOL:DISULFIDE INTERCHANGE PROTEIN DSBE"/>
    <property type="match status" value="1"/>
</dbReference>
<dbReference type="EMBL" id="FAOO01000004">
    <property type="protein sequence ID" value="CUU03513.1"/>
    <property type="molecule type" value="Genomic_DNA"/>
</dbReference>
<feature type="domain" description="Thioredoxin" evidence="6">
    <location>
        <begin position="64"/>
        <end position="203"/>
    </location>
</feature>
<dbReference type="GO" id="GO:0017004">
    <property type="term" value="P:cytochrome complex assembly"/>
    <property type="evidence" value="ECO:0007669"/>
    <property type="project" value="UniProtKB-KW"/>
</dbReference>
<proteinExistence type="predicted"/>
<protein>
    <submittedName>
        <fullName evidence="7">Cytochrome c biogenesis protein CcmG, thiol:disulfide interchange protein DsbE</fullName>
    </submittedName>
</protein>
<dbReference type="InterPro" id="IPR013766">
    <property type="entry name" value="Thioredoxin_domain"/>
</dbReference>
<evidence type="ECO:0000256" key="5">
    <source>
        <dbReference type="SAM" id="Phobius"/>
    </source>
</evidence>
<dbReference type="CDD" id="cd02966">
    <property type="entry name" value="TlpA_like_family"/>
    <property type="match status" value="1"/>
</dbReference>
<dbReference type="InterPro" id="IPR050553">
    <property type="entry name" value="Thioredoxin_ResA/DsbE_sf"/>
</dbReference>
<keyword evidence="8" id="KW-1185">Reference proteome</keyword>
<keyword evidence="5" id="KW-1133">Transmembrane helix</keyword>
<feature type="transmembrane region" description="Helical" evidence="5">
    <location>
        <begin position="21"/>
        <end position="39"/>
    </location>
</feature>
<accession>A0A0S4MXI3</accession>
<dbReference type="RefSeq" id="WP_140944551.1">
    <property type="nucleotide sequence ID" value="NZ_FAOO01000004.1"/>
</dbReference>
<sequence>MFENKTLKVMVKKEQKKRANYLPIIGFLLLILAVGYFGYMTKKAENSSGDESYTAISKAFAGVPSDIRPAPDFELPDVNGKKVKLSDFKGKIIILDFWATWCPPCRAEIPGFIELYKKYKDKGVEIIGISLDEGGVRDVVPFMKEFGINYHILIGNYKVTQDYGGIRGIPTTFVIDRKGNIRAKYVGYRPKEVFERDIIMLLNEK</sequence>
<dbReference type="InterPro" id="IPR036249">
    <property type="entry name" value="Thioredoxin-like_sf"/>
</dbReference>
<evidence type="ECO:0000313" key="8">
    <source>
        <dbReference type="Proteomes" id="UP000320623"/>
    </source>
</evidence>
<comment type="subcellular location">
    <subcellularLocation>
        <location evidence="1">Cell envelope</location>
    </subcellularLocation>
</comment>
<gene>
    <name evidence="7" type="ORF">JGI1_00770</name>
</gene>
<organism evidence="7 8">
    <name type="scientific">Candidatus Thermokryptus mobilis</name>
    <dbReference type="NCBI Taxonomy" id="1643428"/>
    <lineage>
        <taxon>Bacteria</taxon>
        <taxon>Pseudomonadati</taxon>
        <taxon>Candidatus Kryptoniota</taxon>
        <taxon>Candidatus Thermokryptus</taxon>
    </lineage>
</organism>
<dbReference type="AlphaFoldDB" id="A0A0S4MXI3"/>
<dbReference type="GO" id="GO:0016209">
    <property type="term" value="F:antioxidant activity"/>
    <property type="evidence" value="ECO:0007669"/>
    <property type="project" value="InterPro"/>
</dbReference>
<dbReference type="SUPFAM" id="SSF52833">
    <property type="entry name" value="Thioredoxin-like"/>
    <property type="match status" value="1"/>
</dbReference>
<reference evidence="8" key="1">
    <citation type="submission" date="2015-11" db="EMBL/GenBank/DDBJ databases">
        <authorList>
            <person name="Varghese N."/>
        </authorList>
    </citation>
    <scope>NUCLEOTIDE SEQUENCE [LARGE SCALE GENOMIC DNA]</scope>
</reference>
<dbReference type="PANTHER" id="PTHR42852">
    <property type="entry name" value="THIOL:DISULFIDE INTERCHANGE PROTEIN DSBE"/>
    <property type="match status" value="1"/>
</dbReference>
<evidence type="ECO:0000256" key="2">
    <source>
        <dbReference type="ARBA" id="ARBA00022748"/>
    </source>
</evidence>
<dbReference type="PROSITE" id="PS51352">
    <property type="entry name" value="THIOREDOXIN_2"/>
    <property type="match status" value="1"/>
</dbReference>
<dbReference type="OrthoDB" id="9794348at2"/>
<dbReference type="GO" id="GO:0016491">
    <property type="term" value="F:oxidoreductase activity"/>
    <property type="evidence" value="ECO:0007669"/>
    <property type="project" value="InterPro"/>
</dbReference>
<evidence type="ECO:0000256" key="1">
    <source>
        <dbReference type="ARBA" id="ARBA00004196"/>
    </source>
</evidence>
<keyword evidence="5" id="KW-0812">Transmembrane</keyword>
<evidence type="ECO:0000256" key="4">
    <source>
        <dbReference type="ARBA" id="ARBA00023284"/>
    </source>
</evidence>
<dbReference type="STRING" id="1643428.GCA_001442855_00749"/>
<evidence type="ECO:0000256" key="3">
    <source>
        <dbReference type="ARBA" id="ARBA00023157"/>
    </source>
</evidence>
<keyword evidence="2" id="KW-0201">Cytochrome c-type biogenesis</keyword>
<keyword evidence="4" id="KW-0676">Redox-active center</keyword>
<keyword evidence="5" id="KW-0472">Membrane</keyword>
<dbReference type="InterPro" id="IPR000866">
    <property type="entry name" value="AhpC/TSA"/>
</dbReference>
<dbReference type="InterPro" id="IPR017937">
    <property type="entry name" value="Thioredoxin_CS"/>
</dbReference>
<dbReference type="GO" id="GO:0030313">
    <property type="term" value="C:cell envelope"/>
    <property type="evidence" value="ECO:0007669"/>
    <property type="project" value="UniProtKB-SubCell"/>
</dbReference>
<name>A0A0S4MXI3_9BACT</name>
<dbReference type="Pfam" id="PF00578">
    <property type="entry name" value="AhpC-TSA"/>
    <property type="match status" value="1"/>
</dbReference>
<keyword evidence="3" id="KW-1015">Disulfide bond</keyword>
<dbReference type="Proteomes" id="UP000320623">
    <property type="component" value="Unassembled WGS sequence"/>
</dbReference>
<evidence type="ECO:0000259" key="6">
    <source>
        <dbReference type="PROSITE" id="PS51352"/>
    </source>
</evidence>
<dbReference type="PROSITE" id="PS00194">
    <property type="entry name" value="THIOREDOXIN_1"/>
    <property type="match status" value="1"/>
</dbReference>